<feature type="region of interest" description="Disordered" evidence="1">
    <location>
        <begin position="17"/>
        <end position="77"/>
    </location>
</feature>
<keyword evidence="3" id="KW-1185">Reference proteome</keyword>
<proteinExistence type="predicted"/>
<reference evidence="2 3" key="1">
    <citation type="journal article" date="2019" name="Sci. Rep.">
        <title>Orb-weaving spider Araneus ventricosus genome elucidates the spidroin gene catalogue.</title>
        <authorList>
            <person name="Kono N."/>
            <person name="Nakamura H."/>
            <person name="Ohtoshi R."/>
            <person name="Moran D.A.P."/>
            <person name="Shinohara A."/>
            <person name="Yoshida Y."/>
            <person name="Fujiwara M."/>
            <person name="Mori M."/>
            <person name="Tomita M."/>
            <person name="Arakawa K."/>
        </authorList>
    </citation>
    <scope>NUCLEOTIDE SEQUENCE [LARGE SCALE GENOMIC DNA]</scope>
</reference>
<protein>
    <submittedName>
        <fullName evidence="2">Uncharacterized protein</fullName>
    </submittedName>
</protein>
<accession>A0A4Y2FEU3</accession>
<dbReference type="EMBL" id="BGPR01000896">
    <property type="protein sequence ID" value="GBM39427.1"/>
    <property type="molecule type" value="Genomic_DNA"/>
</dbReference>
<evidence type="ECO:0000313" key="2">
    <source>
        <dbReference type="EMBL" id="GBM39427.1"/>
    </source>
</evidence>
<name>A0A4Y2FEU3_ARAVE</name>
<comment type="caution">
    <text evidence="2">The sequence shown here is derived from an EMBL/GenBank/DDBJ whole genome shotgun (WGS) entry which is preliminary data.</text>
</comment>
<dbReference type="AlphaFoldDB" id="A0A4Y2FEU3"/>
<feature type="compositionally biased region" description="Basic residues" evidence="1">
    <location>
        <begin position="65"/>
        <end position="77"/>
    </location>
</feature>
<dbReference type="Proteomes" id="UP000499080">
    <property type="component" value="Unassembled WGS sequence"/>
</dbReference>
<organism evidence="2 3">
    <name type="scientific">Araneus ventricosus</name>
    <name type="common">Orbweaver spider</name>
    <name type="synonym">Epeira ventricosa</name>
    <dbReference type="NCBI Taxonomy" id="182803"/>
    <lineage>
        <taxon>Eukaryota</taxon>
        <taxon>Metazoa</taxon>
        <taxon>Ecdysozoa</taxon>
        <taxon>Arthropoda</taxon>
        <taxon>Chelicerata</taxon>
        <taxon>Arachnida</taxon>
        <taxon>Araneae</taxon>
        <taxon>Araneomorphae</taxon>
        <taxon>Entelegynae</taxon>
        <taxon>Araneoidea</taxon>
        <taxon>Araneidae</taxon>
        <taxon>Araneus</taxon>
    </lineage>
</organism>
<evidence type="ECO:0000256" key="1">
    <source>
        <dbReference type="SAM" id="MobiDB-lite"/>
    </source>
</evidence>
<sequence length="77" mass="9066">MPALDWWKSSSVQLRHSLEEESRQRPFGGLERMQGPSTSPKDLSQVARKILCPSSSRQEKERRKDRNKKCRANHRYV</sequence>
<evidence type="ECO:0000313" key="3">
    <source>
        <dbReference type="Proteomes" id="UP000499080"/>
    </source>
</evidence>
<gene>
    <name evidence="2" type="ORF">AVEN_126312_1</name>
</gene>